<name>A0A2A5RTU3_9LACT</name>
<comment type="caution">
    <text evidence="1">The sequence shown here is derived from an EMBL/GenBank/DDBJ whole genome shotgun (WGS) entry which is preliminary data.</text>
</comment>
<sequence>MITVTQEQAKAIRRKQADLSLNIEQTAKAIGITYITYKRIIKGNYNTKQSVYDKVMKWFMAGY</sequence>
<dbReference type="RefSeq" id="WP_096815430.1">
    <property type="nucleotide sequence ID" value="NZ_JXJW01000045.1"/>
</dbReference>
<organism evidence="1 2">
    <name type="scientific">Pseudolactococcus piscium</name>
    <dbReference type="NCBI Taxonomy" id="1364"/>
    <lineage>
        <taxon>Bacteria</taxon>
        <taxon>Bacillati</taxon>
        <taxon>Bacillota</taxon>
        <taxon>Bacilli</taxon>
        <taxon>Lactobacillales</taxon>
        <taxon>Streptococcaceae</taxon>
        <taxon>Pseudolactococcus</taxon>
    </lineage>
</organism>
<reference evidence="1 2" key="1">
    <citation type="submission" date="2014-12" db="EMBL/GenBank/DDBJ databases">
        <title>Draft genome sequences of 10 type strains of Lactococcus.</title>
        <authorList>
            <person name="Sun Z."/>
            <person name="Zhong Z."/>
            <person name="Liu W."/>
            <person name="Zhang W."/>
            <person name="Zhang H."/>
        </authorList>
    </citation>
    <scope>NUCLEOTIDE SEQUENCE [LARGE SCALE GENOMIC DNA]</scope>
    <source>
        <strain evidence="1 2">DSM 6634</strain>
    </source>
</reference>
<dbReference type="EMBL" id="JXJW01000045">
    <property type="protein sequence ID" value="PCS03659.1"/>
    <property type="molecule type" value="Genomic_DNA"/>
</dbReference>
<dbReference type="Proteomes" id="UP000218282">
    <property type="component" value="Unassembled WGS sequence"/>
</dbReference>
<evidence type="ECO:0008006" key="3">
    <source>
        <dbReference type="Google" id="ProtNLM"/>
    </source>
</evidence>
<protein>
    <recommendedName>
        <fullName evidence="3">Repressor-related protein</fullName>
    </recommendedName>
</protein>
<proteinExistence type="predicted"/>
<evidence type="ECO:0000313" key="1">
    <source>
        <dbReference type="EMBL" id="PCS03659.1"/>
    </source>
</evidence>
<dbReference type="AlphaFoldDB" id="A0A2A5RTU3"/>
<accession>A0A2A5RTU3</accession>
<gene>
    <name evidence="1" type="ORF">RU86_GL001806</name>
</gene>
<evidence type="ECO:0000313" key="2">
    <source>
        <dbReference type="Proteomes" id="UP000218282"/>
    </source>
</evidence>
<keyword evidence="2" id="KW-1185">Reference proteome</keyword>